<comment type="catalytic activity">
    <reaction evidence="8">
        <text>adenosine + phosphate = alpha-D-ribose 1-phosphate + adenine</text>
        <dbReference type="Rhea" id="RHEA:27642"/>
        <dbReference type="ChEBI" id="CHEBI:16335"/>
        <dbReference type="ChEBI" id="CHEBI:16708"/>
        <dbReference type="ChEBI" id="CHEBI:43474"/>
        <dbReference type="ChEBI" id="CHEBI:57720"/>
        <dbReference type="EC" id="2.4.2.1"/>
    </reaction>
    <physiologicalReaction direction="left-to-right" evidence="8">
        <dbReference type="Rhea" id="RHEA:27643"/>
    </physiologicalReaction>
</comment>
<dbReference type="InterPro" id="IPR003730">
    <property type="entry name" value="Cu_polyphenol_OxRdtase"/>
</dbReference>
<evidence type="ECO:0000313" key="11">
    <source>
        <dbReference type="EMBL" id="GGX56543.1"/>
    </source>
</evidence>
<protein>
    <recommendedName>
        <fullName evidence="10">Purine nucleoside phosphorylase</fullName>
    </recommendedName>
</protein>
<comment type="caution">
    <text evidence="11">The sequence shown here is derived from an EMBL/GenBank/DDBJ whole genome shotgun (WGS) entry which is preliminary data.</text>
</comment>
<evidence type="ECO:0000256" key="8">
    <source>
        <dbReference type="ARBA" id="ARBA00048968"/>
    </source>
</evidence>
<accession>A0A918KA16</accession>
<dbReference type="EMBL" id="BMYV01000001">
    <property type="protein sequence ID" value="GGX56543.1"/>
    <property type="molecule type" value="Genomic_DNA"/>
</dbReference>
<dbReference type="PANTHER" id="PTHR30616:SF2">
    <property type="entry name" value="PURINE NUCLEOSIDE PHOSPHORYLASE LACC1"/>
    <property type="match status" value="1"/>
</dbReference>
<evidence type="ECO:0000256" key="4">
    <source>
        <dbReference type="ARBA" id="ARBA00022723"/>
    </source>
</evidence>
<evidence type="ECO:0000256" key="7">
    <source>
        <dbReference type="ARBA" id="ARBA00047989"/>
    </source>
</evidence>
<dbReference type="AlphaFoldDB" id="A0A918KA16"/>
<dbReference type="SUPFAM" id="SSF64438">
    <property type="entry name" value="CNF1/YfiH-like putative cysteine hydrolases"/>
    <property type="match status" value="1"/>
</dbReference>
<dbReference type="NCBIfam" id="TIGR00726">
    <property type="entry name" value="peptidoglycan editing factor PgeF"/>
    <property type="match status" value="1"/>
</dbReference>
<gene>
    <name evidence="11" type="ORF">GCM10011309_01690</name>
</gene>
<comment type="catalytic activity">
    <reaction evidence="7">
        <text>adenosine + H2O + H(+) = inosine + NH4(+)</text>
        <dbReference type="Rhea" id="RHEA:24408"/>
        <dbReference type="ChEBI" id="CHEBI:15377"/>
        <dbReference type="ChEBI" id="CHEBI:15378"/>
        <dbReference type="ChEBI" id="CHEBI:16335"/>
        <dbReference type="ChEBI" id="CHEBI:17596"/>
        <dbReference type="ChEBI" id="CHEBI:28938"/>
        <dbReference type="EC" id="3.5.4.4"/>
    </reaction>
    <physiologicalReaction direction="left-to-right" evidence="7">
        <dbReference type="Rhea" id="RHEA:24409"/>
    </physiologicalReaction>
</comment>
<dbReference type="InterPro" id="IPR038371">
    <property type="entry name" value="Cu_polyphenol_OxRdtase_sf"/>
</dbReference>
<organism evidence="11 12">
    <name type="scientific">Litorimonas cladophorae</name>
    <dbReference type="NCBI Taxonomy" id="1220491"/>
    <lineage>
        <taxon>Bacteria</taxon>
        <taxon>Pseudomonadati</taxon>
        <taxon>Pseudomonadota</taxon>
        <taxon>Alphaproteobacteria</taxon>
        <taxon>Maricaulales</taxon>
        <taxon>Robiginitomaculaceae</taxon>
    </lineage>
</organism>
<proteinExistence type="inferred from homology"/>
<comment type="catalytic activity">
    <reaction evidence="9">
        <text>S-methyl-5'-thioadenosine + phosphate = 5-(methylsulfanyl)-alpha-D-ribose 1-phosphate + adenine</text>
        <dbReference type="Rhea" id="RHEA:11852"/>
        <dbReference type="ChEBI" id="CHEBI:16708"/>
        <dbReference type="ChEBI" id="CHEBI:17509"/>
        <dbReference type="ChEBI" id="CHEBI:43474"/>
        <dbReference type="ChEBI" id="CHEBI:58533"/>
        <dbReference type="EC" id="2.4.2.28"/>
    </reaction>
    <physiologicalReaction direction="left-to-right" evidence="9">
        <dbReference type="Rhea" id="RHEA:11853"/>
    </physiologicalReaction>
</comment>
<dbReference type="CDD" id="cd16833">
    <property type="entry name" value="YfiH"/>
    <property type="match status" value="1"/>
</dbReference>
<dbReference type="GO" id="GO:0005507">
    <property type="term" value="F:copper ion binding"/>
    <property type="evidence" value="ECO:0007669"/>
    <property type="project" value="TreeGrafter"/>
</dbReference>
<dbReference type="Pfam" id="PF02578">
    <property type="entry name" value="Cu-oxidase_4"/>
    <property type="match status" value="1"/>
</dbReference>
<evidence type="ECO:0000256" key="2">
    <source>
        <dbReference type="ARBA" id="ARBA00007353"/>
    </source>
</evidence>
<comment type="catalytic activity">
    <reaction evidence="1">
        <text>inosine + phosphate = alpha-D-ribose 1-phosphate + hypoxanthine</text>
        <dbReference type="Rhea" id="RHEA:27646"/>
        <dbReference type="ChEBI" id="CHEBI:17368"/>
        <dbReference type="ChEBI" id="CHEBI:17596"/>
        <dbReference type="ChEBI" id="CHEBI:43474"/>
        <dbReference type="ChEBI" id="CHEBI:57720"/>
        <dbReference type="EC" id="2.4.2.1"/>
    </reaction>
    <physiologicalReaction direction="left-to-right" evidence="1">
        <dbReference type="Rhea" id="RHEA:27647"/>
    </physiologicalReaction>
</comment>
<dbReference type="GO" id="GO:0016787">
    <property type="term" value="F:hydrolase activity"/>
    <property type="evidence" value="ECO:0007669"/>
    <property type="project" value="UniProtKB-KW"/>
</dbReference>
<name>A0A918KA16_9PROT</name>
<comment type="similarity">
    <text evidence="2 10">Belongs to the purine nucleoside phosphorylase YfiH/LACC1 family.</text>
</comment>
<evidence type="ECO:0000256" key="1">
    <source>
        <dbReference type="ARBA" id="ARBA00000553"/>
    </source>
</evidence>
<keyword evidence="12" id="KW-1185">Reference proteome</keyword>
<dbReference type="RefSeq" id="WP_189580025.1">
    <property type="nucleotide sequence ID" value="NZ_BMYV01000001.1"/>
</dbReference>
<evidence type="ECO:0000256" key="5">
    <source>
        <dbReference type="ARBA" id="ARBA00022801"/>
    </source>
</evidence>
<keyword evidence="5" id="KW-0378">Hydrolase</keyword>
<dbReference type="InterPro" id="IPR011324">
    <property type="entry name" value="Cytotoxic_necrot_fac-like_cat"/>
</dbReference>
<keyword evidence="4" id="KW-0479">Metal-binding</keyword>
<evidence type="ECO:0000313" key="12">
    <source>
        <dbReference type="Proteomes" id="UP000600865"/>
    </source>
</evidence>
<evidence type="ECO:0000256" key="9">
    <source>
        <dbReference type="ARBA" id="ARBA00049893"/>
    </source>
</evidence>
<evidence type="ECO:0000256" key="3">
    <source>
        <dbReference type="ARBA" id="ARBA00022679"/>
    </source>
</evidence>
<dbReference type="GO" id="GO:0017061">
    <property type="term" value="F:S-methyl-5-thioadenosine phosphorylase activity"/>
    <property type="evidence" value="ECO:0007669"/>
    <property type="project" value="UniProtKB-EC"/>
</dbReference>
<dbReference type="PANTHER" id="PTHR30616">
    <property type="entry name" value="UNCHARACTERIZED PROTEIN YFIH"/>
    <property type="match status" value="1"/>
</dbReference>
<keyword evidence="6" id="KW-0862">Zinc</keyword>
<evidence type="ECO:0000256" key="6">
    <source>
        <dbReference type="ARBA" id="ARBA00022833"/>
    </source>
</evidence>
<dbReference type="Proteomes" id="UP000600865">
    <property type="component" value="Unassembled WGS sequence"/>
</dbReference>
<reference evidence="11 12" key="1">
    <citation type="journal article" date="2014" name="Int. J. Syst. Evol. Microbiol.">
        <title>Complete genome sequence of Corynebacterium casei LMG S-19264T (=DSM 44701T), isolated from a smear-ripened cheese.</title>
        <authorList>
            <consortium name="US DOE Joint Genome Institute (JGI-PGF)"/>
            <person name="Walter F."/>
            <person name="Albersmeier A."/>
            <person name="Kalinowski J."/>
            <person name="Ruckert C."/>
        </authorList>
    </citation>
    <scope>NUCLEOTIDE SEQUENCE [LARGE SCALE GENOMIC DNA]</scope>
    <source>
        <strain evidence="11 12">KCTC 23968</strain>
    </source>
</reference>
<evidence type="ECO:0000256" key="10">
    <source>
        <dbReference type="RuleBase" id="RU361274"/>
    </source>
</evidence>
<dbReference type="Gene3D" id="3.60.140.10">
    <property type="entry name" value="CNF1/YfiH-like putative cysteine hydrolases"/>
    <property type="match status" value="1"/>
</dbReference>
<keyword evidence="3" id="KW-0808">Transferase</keyword>
<sequence length="247" mass="26490">MTPHFTSDTLPFRHGFFGRQGGVSEGIYSSLNAGLRSADNRAHVEENRARIRTALNADYLVSLHQIHSDRVVIATDTPVSDIEADGLVTTVPGLAISALSADCGPVLLADAKAGIIGACHAGWRGALGGIVESTVAAMCEIGATPSDITAVLGPCIGPKNYEVGEDFRAEFIDMDEGYDRFFHTPPDAKAHFDLPAFILSRLDVMGVRATWTGQCTYAATDDYFSFRRNTHAGETEYGRNLSAIVLP</sequence>